<gene>
    <name evidence="2" type="ORF">HG542_14920</name>
</gene>
<accession>A0A7Y7B4Y9</accession>
<dbReference type="InterPro" id="IPR011047">
    <property type="entry name" value="Quinoprotein_ADH-like_sf"/>
</dbReference>
<keyword evidence="3" id="KW-1185">Reference proteome</keyword>
<sequence>MAVLAGLPLSIGTASAQAGKAHSGTAGTTSCDGGDQRGAARAGWRDLHAHVVGTLEDGYAASSLNRHGDVPFRTEKGEAMVWNANTGERRALEGAQGAVPFDITDDGRVVGAQGNTLVLWDTDGKVSRPDALAGEMSIHPAQMAEDGTVVLQGQHWIIPVGAGLNHPRLVTTSYRWQPGTGFERLTQPNDGWSAVGISHDGLIVGGTGSAAVAWRPQGNPEIYANFPGHSRSWASAVNDEEVVVGAGQCRSGRNIPMRWDDPADPQELPDLGFGGIATHINNRGWIAGYASTTVRGDQVPVVWDPHGGLHRLDELLTPERPAKGDTLSSIDAVNDRNQLLVWVQRADRTMFKEVVQLR</sequence>
<proteinExistence type="predicted"/>
<dbReference type="RefSeq" id="WP_171081541.1">
    <property type="nucleotide sequence ID" value="NZ_BNBU01000006.1"/>
</dbReference>
<feature type="region of interest" description="Disordered" evidence="1">
    <location>
        <begin position="17"/>
        <end position="39"/>
    </location>
</feature>
<comment type="caution">
    <text evidence="2">The sequence shown here is derived from an EMBL/GenBank/DDBJ whole genome shotgun (WGS) entry which is preliminary data.</text>
</comment>
<evidence type="ECO:0000313" key="2">
    <source>
        <dbReference type="EMBL" id="NVK78955.1"/>
    </source>
</evidence>
<reference evidence="2 3" key="1">
    <citation type="submission" date="2020-04" db="EMBL/GenBank/DDBJ databases">
        <title>Draft Genome Sequence of Streptomyces morookaense DSM 40503, an 8-azaguanine-producing strain.</title>
        <authorList>
            <person name="Qi J."/>
            <person name="Gao J.-M."/>
        </authorList>
    </citation>
    <scope>NUCLEOTIDE SEQUENCE [LARGE SCALE GENOMIC DNA]</scope>
    <source>
        <strain evidence="2 3">DSM 40503</strain>
    </source>
</reference>
<dbReference type="AlphaFoldDB" id="A0A7Y7B4Y9"/>
<organism evidence="2 3">
    <name type="scientific">Streptomyces morookaense</name>
    <name type="common">Streptoverticillium morookaense</name>
    <dbReference type="NCBI Taxonomy" id="1970"/>
    <lineage>
        <taxon>Bacteria</taxon>
        <taxon>Bacillati</taxon>
        <taxon>Actinomycetota</taxon>
        <taxon>Actinomycetes</taxon>
        <taxon>Kitasatosporales</taxon>
        <taxon>Streptomycetaceae</taxon>
        <taxon>Streptomyces</taxon>
    </lineage>
</organism>
<evidence type="ECO:0000256" key="1">
    <source>
        <dbReference type="SAM" id="MobiDB-lite"/>
    </source>
</evidence>
<dbReference type="Proteomes" id="UP000587462">
    <property type="component" value="Unassembled WGS sequence"/>
</dbReference>
<protein>
    <submittedName>
        <fullName evidence="2">Uncharacterized protein</fullName>
    </submittedName>
</protein>
<dbReference type="EMBL" id="JABBXF010000030">
    <property type="protein sequence ID" value="NVK78955.1"/>
    <property type="molecule type" value="Genomic_DNA"/>
</dbReference>
<evidence type="ECO:0000313" key="3">
    <source>
        <dbReference type="Proteomes" id="UP000587462"/>
    </source>
</evidence>
<name>A0A7Y7B4Y9_STRMO</name>
<dbReference type="SUPFAM" id="SSF50998">
    <property type="entry name" value="Quinoprotein alcohol dehydrogenase-like"/>
    <property type="match status" value="1"/>
</dbReference>